<evidence type="ECO:0000259" key="15">
    <source>
        <dbReference type="PROSITE" id="PS50089"/>
    </source>
</evidence>
<feature type="compositionally biased region" description="Low complexity" evidence="14">
    <location>
        <begin position="104"/>
        <end position="117"/>
    </location>
</feature>
<evidence type="ECO:0000313" key="17">
    <source>
        <dbReference type="Proteomes" id="UP000465221"/>
    </source>
</evidence>
<evidence type="ECO:0000256" key="12">
    <source>
        <dbReference type="ARBA" id="ARBA00023306"/>
    </source>
</evidence>
<sequence>MKVSIKEWNAVATWRWDMPEDDVCGICRVQFDGTCPTCKFPGDDCSLLLGKCGHSFHMHCLMTWIQQESSKGLCPMCRQSRIKPPQYHPEDKDVATLLEMSLPTQTTSPSQYSSSPQHASRGFSGPKTLSRPQSFDRPPTAQRVSHSPEQQTTYDVAGDTSSLRPGDEDHHETSSASQPSFQPFFTLIEDANTSEYYHPAVHYIFSDDDTDIVTEAALRALEREQDNSPDPSKGKAKPANNQPPAQQQDAAGNGTALLEDDEPPSPKKEPLLPPPTPGIRDNYIILDMEIANPDDAKHLSSDPARAAGTAGTRSISTSPVAQGILLHQQSPPPPDGFPPTQPQFNVVSAHSLTPAWQVLSTQVVPAPTFDNNASGEQPSSGGLMLKIRGTSGLPVTMFGKDRDKERGSQRLEDMMEQFGKRLGELRQVIEAGQQAQPIQDALFEGEEVLGGVDANAVLGSSPREQMDGHSNTKNETGDDSNI</sequence>
<dbReference type="Proteomes" id="UP000465221">
    <property type="component" value="Unassembled WGS sequence"/>
</dbReference>
<dbReference type="GO" id="GO:0097602">
    <property type="term" value="F:cullin family protein binding"/>
    <property type="evidence" value="ECO:0007669"/>
    <property type="project" value="InterPro"/>
</dbReference>
<keyword evidence="8" id="KW-0498">Mitosis</keyword>
<dbReference type="GO" id="GO:0005680">
    <property type="term" value="C:anaphase-promoting complex"/>
    <property type="evidence" value="ECO:0007669"/>
    <property type="project" value="InterPro"/>
</dbReference>
<comment type="pathway">
    <text evidence="2">Protein modification; protein ubiquitination.</text>
</comment>
<evidence type="ECO:0000256" key="14">
    <source>
        <dbReference type="SAM" id="MobiDB-lite"/>
    </source>
</evidence>
<dbReference type="FunFam" id="3.30.40.10:FF:000111">
    <property type="entry name" value="Anaphase-promoting complex subunit 11"/>
    <property type="match status" value="1"/>
</dbReference>
<reference evidence="16 17" key="1">
    <citation type="submission" date="2020-01" db="EMBL/GenBank/DDBJ databases">
        <title>Draft genome sequence of Aspergillus udagawae IFM 46972.</title>
        <authorList>
            <person name="Takahashi H."/>
            <person name="Yaguchi T."/>
        </authorList>
    </citation>
    <scope>NUCLEOTIDE SEQUENCE [LARGE SCALE GENOMIC DNA]</scope>
    <source>
        <strain evidence="16 17">IFM 46972</strain>
    </source>
</reference>
<keyword evidence="6" id="KW-0479">Metal-binding</keyword>
<dbReference type="InterPro" id="IPR001841">
    <property type="entry name" value="Znf_RING"/>
</dbReference>
<evidence type="ECO:0000256" key="11">
    <source>
        <dbReference type="ARBA" id="ARBA00023242"/>
    </source>
</evidence>
<dbReference type="CDD" id="cd16456">
    <property type="entry name" value="RING-H2_APC11"/>
    <property type="match status" value="1"/>
</dbReference>
<evidence type="ECO:0000256" key="4">
    <source>
        <dbReference type="ARBA" id="ARBA00013928"/>
    </source>
</evidence>
<dbReference type="InterPro" id="IPR013083">
    <property type="entry name" value="Znf_RING/FYVE/PHD"/>
</dbReference>
<protein>
    <recommendedName>
        <fullName evidence="4">Anaphase-promoting complex subunit 11</fullName>
    </recommendedName>
</protein>
<dbReference type="GO" id="GO:0008270">
    <property type="term" value="F:zinc ion binding"/>
    <property type="evidence" value="ECO:0007669"/>
    <property type="project" value="UniProtKB-KW"/>
</dbReference>
<keyword evidence="5" id="KW-0132">Cell division</keyword>
<feature type="domain" description="RING-type" evidence="15">
    <location>
        <begin position="35"/>
        <end position="78"/>
    </location>
</feature>
<comment type="caution">
    <text evidence="16">The sequence shown here is derived from an EMBL/GenBank/DDBJ whole genome shotgun (WGS) entry which is preliminary data.</text>
</comment>
<dbReference type="Gene3D" id="3.30.40.10">
    <property type="entry name" value="Zinc/RING finger domain, C3HC4 (zinc finger)"/>
    <property type="match status" value="1"/>
</dbReference>
<feature type="region of interest" description="Disordered" evidence="14">
    <location>
        <begin position="453"/>
        <end position="482"/>
    </location>
</feature>
<evidence type="ECO:0000256" key="1">
    <source>
        <dbReference type="ARBA" id="ARBA00004123"/>
    </source>
</evidence>
<dbReference type="AlphaFoldDB" id="A0A8H3P1X3"/>
<comment type="similarity">
    <text evidence="3">Belongs to the RING-box family.</text>
</comment>
<comment type="subcellular location">
    <subcellularLocation>
        <location evidence="1">Nucleus</location>
    </subcellularLocation>
</comment>
<keyword evidence="9" id="KW-0833">Ubl conjugation pathway</keyword>
<evidence type="ECO:0000256" key="2">
    <source>
        <dbReference type="ARBA" id="ARBA00004906"/>
    </source>
</evidence>
<gene>
    <name evidence="16" type="ORF">IFM46972_06945</name>
</gene>
<feature type="region of interest" description="Disordered" evidence="14">
    <location>
        <begin position="223"/>
        <end position="280"/>
    </location>
</feature>
<dbReference type="InterPro" id="IPR051031">
    <property type="entry name" value="RING-box_E3_Ubiquitin_Ligase"/>
</dbReference>
<dbReference type="EMBL" id="BLKC01000050">
    <property type="protein sequence ID" value="GFF42660.1"/>
    <property type="molecule type" value="Genomic_DNA"/>
</dbReference>
<feature type="region of interest" description="Disordered" evidence="14">
    <location>
        <begin position="294"/>
        <end position="315"/>
    </location>
</feature>
<feature type="compositionally biased region" description="Polar residues" evidence="14">
    <location>
        <begin position="142"/>
        <end position="163"/>
    </location>
</feature>
<dbReference type="SUPFAM" id="SSF57850">
    <property type="entry name" value="RING/U-box"/>
    <property type="match status" value="1"/>
</dbReference>
<evidence type="ECO:0000256" key="5">
    <source>
        <dbReference type="ARBA" id="ARBA00022618"/>
    </source>
</evidence>
<evidence type="ECO:0000256" key="9">
    <source>
        <dbReference type="ARBA" id="ARBA00022786"/>
    </source>
</evidence>
<dbReference type="GO" id="GO:0061630">
    <property type="term" value="F:ubiquitin protein ligase activity"/>
    <property type="evidence" value="ECO:0007669"/>
    <property type="project" value="InterPro"/>
</dbReference>
<dbReference type="PROSITE" id="PS50089">
    <property type="entry name" value="ZF_RING_2"/>
    <property type="match status" value="1"/>
</dbReference>
<evidence type="ECO:0000256" key="13">
    <source>
        <dbReference type="PROSITE-ProRule" id="PRU00175"/>
    </source>
</evidence>
<feature type="region of interest" description="Disordered" evidence="14">
    <location>
        <begin position="104"/>
        <end position="182"/>
    </location>
</feature>
<name>A0A8H3P1X3_9EURO</name>
<proteinExistence type="inferred from homology"/>
<keyword evidence="7 13" id="KW-0863">Zinc-finger</keyword>
<dbReference type="PANTHER" id="PTHR11210">
    <property type="entry name" value="RING BOX"/>
    <property type="match status" value="1"/>
</dbReference>
<dbReference type="GO" id="GO:0031145">
    <property type="term" value="P:anaphase-promoting complex-dependent catabolic process"/>
    <property type="evidence" value="ECO:0007669"/>
    <property type="project" value="InterPro"/>
</dbReference>
<dbReference type="GO" id="GO:0051301">
    <property type="term" value="P:cell division"/>
    <property type="evidence" value="ECO:0007669"/>
    <property type="project" value="UniProtKB-KW"/>
</dbReference>
<organism evidence="16 17">
    <name type="scientific">Aspergillus udagawae</name>
    <dbReference type="NCBI Taxonomy" id="91492"/>
    <lineage>
        <taxon>Eukaryota</taxon>
        <taxon>Fungi</taxon>
        <taxon>Dikarya</taxon>
        <taxon>Ascomycota</taxon>
        <taxon>Pezizomycotina</taxon>
        <taxon>Eurotiomycetes</taxon>
        <taxon>Eurotiomycetidae</taxon>
        <taxon>Eurotiales</taxon>
        <taxon>Aspergillaceae</taxon>
        <taxon>Aspergillus</taxon>
        <taxon>Aspergillus subgen. Fumigati</taxon>
    </lineage>
</organism>
<keyword evidence="12" id="KW-0131">Cell cycle</keyword>
<evidence type="ECO:0000256" key="3">
    <source>
        <dbReference type="ARBA" id="ARBA00009273"/>
    </source>
</evidence>
<evidence type="ECO:0000256" key="8">
    <source>
        <dbReference type="ARBA" id="ARBA00022776"/>
    </source>
</evidence>
<evidence type="ECO:0000313" key="16">
    <source>
        <dbReference type="EMBL" id="GFF42660.1"/>
    </source>
</evidence>
<dbReference type="InterPro" id="IPR024991">
    <property type="entry name" value="RING-H2_APC11"/>
</dbReference>
<feature type="compositionally biased region" description="Low complexity" evidence="14">
    <location>
        <begin position="237"/>
        <end position="254"/>
    </location>
</feature>
<evidence type="ECO:0000256" key="6">
    <source>
        <dbReference type="ARBA" id="ARBA00022723"/>
    </source>
</evidence>
<evidence type="ECO:0000256" key="10">
    <source>
        <dbReference type="ARBA" id="ARBA00022833"/>
    </source>
</evidence>
<dbReference type="Pfam" id="PF12861">
    <property type="entry name" value="zf-ANAPC11"/>
    <property type="match status" value="1"/>
</dbReference>
<feature type="compositionally biased region" description="Basic and acidic residues" evidence="14">
    <location>
        <begin position="464"/>
        <end position="476"/>
    </location>
</feature>
<keyword evidence="11" id="KW-0539">Nucleus</keyword>
<accession>A0A8H3P1X3</accession>
<keyword evidence="10" id="KW-0862">Zinc</keyword>
<evidence type="ECO:0000256" key="7">
    <source>
        <dbReference type="ARBA" id="ARBA00022771"/>
    </source>
</evidence>